<feature type="transmembrane region" description="Helical" evidence="9">
    <location>
        <begin position="40"/>
        <end position="67"/>
    </location>
</feature>
<protein>
    <recommendedName>
        <fullName evidence="8">Rod shape-determining protein MreD</fullName>
    </recommendedName>
</protein>
<evidence type="ECO:0000256" key="7">
    <source>
        <dbReference type="ARBA" id="ARBA00023136"/>
    </source>
</evidence>
<keyword evidence="7 8" id="KW-0472">Membrane</keyword>
<accession>A0A0S2TGW6</accession>
<keyword evidence="6 9" id="KW-1133">Transmembrane helix</keyword>
<evidence type="ECO:0000256" key="3">
    <source>
        <dbReference type="ARBA" id="ARBA00022475"/>
    </source>
</evidence>
<evidence type="ECO:0000256" key="4">
    <source>
        <dbReference type="ARBA" id="ARBA00022692"/>
    </source>
</evidence>
<dbReference type="NCBIfam" id="TIGR03426">
    <property type="entry name" value="shape_MreD"/>
    <property type="match status" value="1"/>
</dbReference>
<sequence length="163" mass="18536">MAQVTRGGGMIIIGLTYVAALILTLIPLPQWMAAFRPEWLALVLIYWCMALPHRIGIFTAFGLGLMLDVLKGALLGQHALALVVVVYLTQKVYQQIRIFPMWQQALSIMGLLILYQVLVMWVNGITDLKSSSWSDWLPAVSSTLLWPWIYLILRDIRRHFGIK</sequence>
<organism evidence="10 11">
    <name type="scientific">Candidatus Tenderia electrophaga</name>
    <dbReference type="NCBI Taxonomy" id="1748243"/>
    <lineage>
        <taxon>Bacteria</taxon>
        <taxon>Pseudomonadati</taxon>
        <taxon>Pseudomonadota</taxon>
        <taxon>Gammaproteobacteria</taxon>
        <taxon>Candidatus Tenderiales</taxon>
        <taxon>Candidatus Tenderiaceae</taxon>
        <taxon>Candidatus Tenderia</taxon>
    </lineage>
</organism>
<keyword evidence="5 8" id="KW-0133">Cell shape</keyword>
<reference evidence="10" key="1">
    <citation type="submission" date="2015-10" db="EMBL/GenBank/DDBJ databases">
        <title>Description of Candidatus Tenderia electrophaga gen. nov, sp. nov., an Uncultivated Electroautotroph from a Biocathode Enrichment.</title>
        <authorList>
            <person name="Eddie B.J."/>
            <person name="Malanoski A.P."/>
            <person name="Wang Z."/>
            <person name="Hall R.J."/>
            <person name="Oh S.D."/>
            <person name="Heiner C."/>
            <person name="Lin B."/>
            <person name="Strycharz-Glaven S.M."/>
        </authorList>
    </citation>
    <scope>NUCLEOTIDE SEQUENCE [LARGE SCALE GENOMIC DNA]</scope>
    <source>
        <strain evidence="10">NRL1</strain>
    </source>
</reference>
<feature type="transmembrane region" description="Helical" evidence="9">
    <location>
        <begin position="6"/>
        <end position="28"/>
    </location>
</feature>
<feature type="transmembrane region" description="Helical" evidence="9">
    <location>
        <begin position="105"/>
        <end position="124"/>
    </location>
</feature>
<dbReference type="STRING" id="1748243.Tel_15120"/>
<gene>
    <name evidence="10" type="ORF">Tel_15120</name>
</gene>
<evidence type="ECO:0000256" key="2">
    <source>
        <dbReference type="ARBA" id="ARBA00007776"/>
    </source>
</evidence>
<dbReference type="PIRSF" id="PIRSF018472">
    <property type="entry name" value="MreD_proteobac"/>
    <property type="match status" value="1"/>
</dbReference>
<comment type="subcellular location">
    <subcellularLocation>
        <location evidence="8">Cell inner membrane</location>
    </subcellularLocation>
    <subcellularLocation>
        <location evidence="1">Cell membrane</location>
        <topology evidence="1">Multi-pass membrane protein</topology>
    </subcellularLocation>
</comment>
<dbReference type="PANTHER" id="PTHR37484:SF1">
    <property type="entry name" value="ROD SHAPE-DETERMINING PROTEIN MRED"/>
    <property type="match status" value="1"/>
</dbReference>
<comment type="similarity">
    <text evidence="2 8">Belongs to the MreD family.</text>
</comment>
<comment type="function">
    <text evidence="8">Involved in formation of the rod shape of the cell. May also contribute to regulation of formation of penicillin-binding proteins.</text>
</comment>
<keyword evidence="4 9" id="KW-0812">Transmembrane</keyword>
<feature type="transmembrane region" description="Helical" evidence="9">
    <location>
        <begin position="73"/>
        <end position="93"/>
    </location>
</feature>
<dbReference type="EMBL" id="CP013099">
    <property type="protein sequence ID" value="ALP54369.1"/>
    <property type="molecule type" value="Genomic_DNA"/>
</dbReference>
<evidence type="ECO:0000313" key="10">
    <source>
        <dbReference type="EMBL" id="ALP54369.1"/>
    </source>
</evidence>
<proteinExistence type="inferred from homology"/>
<evidence type="ECO:0000313" key="11">
    <source>
        <dbReference type="Proteomes" id="UP000055136"/>
    </source>
</evidence>
<keyword evidence="8" id="KW-0997">Cell inner membrane</keyword>
<dbReference type="Pfam" id="PF04093">
    <property type="entry name" value="MreD"/>
    <property type="match status" value="1"/>
</dbReference>
<feature type="transmembrane region" description="Helical" evidence="9">
    <location>
        <begin position="136"/>
        <end position="153"/>
    </location>
</feature>
<evidence type="ECO:0000256" key="6">
    <source>
        <dbReference type="ARBA" id="ARBA00022989"/>
    </source>
</evidence>
<evidence type="ECO:0000256" key="1">
    <source>
        <dbReference type="ARBA" id="ARBA00004651"/>
    </source>
</evidence>
<dbReference type="GO" id="GO:0005886">
    <property type="term" value="C:plasma membrane"/>
    <property type="evidence" value="ECO:0007669"/>
    <property type="project" value="UniProtKB-SubCell"/>
</dbReference>
<evidence type="ECO:0000256" key="9">
    <source>
        <dbReference type="SAM" id="Phobius"/>
    </source>
</evidence>
<evidence type="ECO:0000256" key="8">
    <source>
        <dbReference type="PIRNR" id="PIRNR018472"/>
    </source>
</evidence>
<dbReference type="KEGG" id="tee:Tel_15120"/>
<dbReference type="GO" id="GO:0008360">
    <property type="term" value="P:regulation of cell shape"/>
    <property type="evidence" value="ECO:0007669"/>
    <property type="project" value="UniProtKB-UniRule"/>
</dbReference>
<dbReference type="AlphaFoldDB" id="A0A0S2TGW6"/>
<dbReference type="InterPro" id="IPR007227">
    <property type="entry name" value="Cell_shape_determining_MreD"/>
</dbReference>
<keyword evidence="3 8" id="KW-1003">Cell membrane</keyword>
<keyword evidence="11" id="KW-1185">Reference proteome</keyword>
<dbReference type="PANTHER" id="PTHR37484">
    <property type="entry name" value="ROD SHAPE-DETERMINING PROTEIN MRED"/>
    <property type="match status" value="1"/>
</dbReference>
<evidence type="ECO:0000256" key="5">
    <source>
        <dbReference type="ARBA" id="ARBA00022960"/>
    </source>
</evidence>
<dbReference type="Proteomes" id="UP000055136">
    <property type="component" value="Chromosome"/>
</dbReference>
<name>A0A0S2TGW6_9GAMM</name>
<dbReference type="InterPro" id="IPR026034">
    <property type="entry name" value="MreD_proteobac"/>
</dbReference>